<evidence type="ECO:0000313" key="3">
    <source>
        <dbReference type="EMBL" id="MBW8639571.1"/>
    </source>
</evidence>
<dbReference type="EMBL" id="JAICBX010000004">
    <property type="protein sequence ID" value="MBW8639571.1"/>
    <property type="molecule type" value="Genomic_DNA"/>
</dbReference>
<dbReference type="InterPro" id="IPR018639">
    <property type="entry name" value="DUF2062"/>
</dbReference>
<keyword evidence="1" id="KW-0812">Transmembrane</keyword>
<comment type="caution">
    <text evidence="3">The sequence shown here is derived from an EMBL/GenBank/DDBJ whole genome shotgun (WGS) entry which is preliminary data.</text>
</comment>
<accession>A0AAE2ZRF5</accession>
<dbReference type="Proteomes" id="UP001196509">
    <property type="component" value="Unassembled WGS sequence"/>
</dbReference>
<keyword evidence="1" id="KW-1133">Transmembrane helix</keyword>
<protein>
    <submittedName>
        <fullName evidence="3">DUF2062 domain-containing protein</fullName>
    </submittedName>
</protein>
<evidence type="ECO:0000256" key="1">
    <source>
        <dbReference type="SAM" id="Phobius"/>
    </source>
</evidence>
<feature type="transmembrane region" description="Helical" evidence="1">
    <location>
        <begin position="36"/>
        <end position="56"/>
    </location>
</feature>
<evidence type="ECO:0000259" key="2">
    <source>
        <dbReference type="Pfam" id="PF09835"/>
    </source>
</evidence>
<sequence>MLFRRRKPAGFIERIRVFLWPRRSFSRSFQYFGKRILRLTATPHAIAAGVAAGVIASWTPFLGLHFVIAAALAYVLAGNIIASALGTAFGNPLTFPFIWTASYKLGNRIMTDDFQETHKVIDLGQLFRHLDFSQIWGPILKPMAVGCLPFALVFGVGAYLIAYLSVAAFQSQRRRRLDQKRTRRDGLSNGQTV</sequence>
<keyword evidence="4" id="KW-1185">Reference proteome</keyword>
<organism evidence="3 4">
    <name type="scientific">Flavimaribacter sediminis</name>
    <dbReference type="NCBI Taxonomy" id="2865987"/>
    <lineage>
        <taxon>Bacteria</taxon>
        <taxon>Pseudomonadati</taxon>
        <taxon>Pseudomonadota</taxon>
        <taxon>Alphaproteobacteria</taxon>
        <taxon>Hyphomicrobiales</taxon>
        <taxon>Rhizobiaceae</taxon>
        <taxon>Flavimaribacter</taxon>
    </lineage>
</organism>
<dbReference type="PANTHER" id="PTHR40547:SF1">
    <property type="entry name" value="SLL0298 PROTEIN"/>
    <property type="match status" value="1"/>
</dbReference>
<dbReference type="RefSeq" id="WP_220230292.1">
    <property type="nucleotide sequence ID" value="NZ_JAICBX010000004.1"/>
</dbReference>
<dbReference type="Pfam" id="PF09835">
    <property type="entry name" value="DUF2062"/>
    <property type="match status" value="1"/>
</dbReference>
<feature type="domain" description="DUF2062" evidence="2">
    <location>
        <begin position="27"/>
        <end position="174"/>
    </location>
</feature>
<proteinExistence type="predicted"/>
<name>A0AAE2ZRF5_9HYPH</name>
<feature type="transmembrane region" description="Helical" evidence="1">
    <location>
        <begin position="62"/>
        <end position="82"/>
    </location>
</feature>
<evidence type="ECO:0000313" key="4">
    <source>
        <dbReference type="Proteomes" id="UP001196509"/>
    </source>
</evidence>
<dbReference type="PANTHER" id="PTHR40547">
    <property type="entry name" value="SLL0298 PROTEIN"/>
    <property type="match status" value="1"/>
</dbReference>
<keyword evidence="1" id="KW-0472">Membrane</keyword>
<dbReference type="AlphaFoldDB" id="A0AAE2ZRF5"/>
<gene>
    <name evidence="3" type="ORF">K1W69_20430</name>
</gene>
<reference evidence="3" key="1">
    <citation type="submission" date="2021-08" db="EMBL/GenBank/DDBJ databases">
        <title>Hoeflea bacterium WL0058 sp. nov., isolated from the sediment.</title>
        <authorList>
            <person name="Wang L."/>
            <person name="Zhang D."/>
        </authorList>
    </citation>
    <scope>NUCLEOTIDE SEQUENCE</scope>
    <source>
        <strain evidence="3">WL0058</strain>
    </source>
</reference>
<feature type="transmembrane region" description="Helical" evidence="1">
    <location>
        <begin position="143"/>
        <end position="166"/>
    </location>
</feature>